<evidence type="ECO:0000259" key="1">
    <source>
        <dbReference type="Pfam" id="PF01494"/>
    </source>
</evidence>
<comment type="caution">
    <text evidence="2">The sequence shown here is derived from an EMBL/GenBank/DDBJ whole genome shotgun (WGS) entry which is preliminary data.</text>
</comment>
<dbReference type="SUPFAM" id="SSF51905">
    <property type="entry name" value="FAD/NAD(P)-binding domain"/>
    <property type="match status" value="1"/>
</dbReference>
<feature type="domain" description="FAD-binding" evidence="1">
    <location>
        <begin position="19"/>
        <end position="200"/>
    </location>
</feature>
<dbReference type="Gene3D" id="3.50.50.60">
    <property type="entry name" value="FAD/NAD(P)-binding domain"/>
    <property type="match status" value="1"/>
</dbReference>
<accession>A0ABS5C1N5</accession>
<keyword evidence="3" id="KW-1185">Reference proteome</keyword>
<dbReference type="Pfam" id="PF01494">
    <property type="entry name" value="FAD_binding_3"/>
    <property type="match status" value="1"/>
</dbReference>
<dbReference type="InterPro" id="IPR036188">
    <property type="entry name" value="FAD/NAD-bd_sf"/>
</dbReference>
<dbReference type="PANTHER" id="PTHR42685">
    <property type="entry name" value="GERANYLGERANYL DIPHOSPHATE REDUCTASE"/>
    <property type="match status" value="1"/>
</dbReference>
<dbReference type="Proteomes" id="UP000676565">
    <property type="component" value="Unassembled WGS sequence"/>
</dbReference>
<evidence type="ECO:0000313" key="2">
    <source>
        <dbReference type="EMBL" id="MBP3959886.1"/>
    </source>
</evidence>
<dbReference type="EMBL" id="JAGKQQ010000001">
    <property type="protein sequence ID" value="MBP3959886.1"/>
    <property type="molecule type" value="Genomic_DNA"/>
</dbReference>
<dbReference type="PRINTS" id="PR00420">
    <property type="entry name" value="RNGMNOXGNASE"/>
</dbReference>
<protein>
    <submittedName>
        <fullName evidence="2">FAD-dependent monooxygenase</fullName>
    </submittedName>
</protein>
<reference evidence="2 3" key="1">
    <citation type="submission" date="2021-04" db="EMBL/GenBank/DDBJ databases">
        <authorList>
            <person name="Ivanova A."/>
        </authorList>
    </citation>
    <scope>NUCLEOTIDE SEQUENCE [LARGE SCALE GENOMIC DNA]</scope>
    <source>
        <strain evidence="2 3">G18</strain>
    </source>
</reference>
<gene>
    <name evidence="2" type="ORF">J8F10_31965</name>
</gene>
<dbReference type="InterPro" id="IPR002938">
    <property type="entry name" value="FAD-bd"/>
</dbReference>
<dbReference type="GO" id="GO:0004497">
    <property type="term" value="F:monooxygenase activity"/>
    <property type="evidence" value="ECO:0007669"/>
    <property type="project" value="UniProtKB-KW"/>
</dbReference>
<organism evidence="2 3">
    <name type="scientific">Gemmata palustris</name>
    <dbReference type="NCBI Taxonomy" id="2822762"/>
    <lineage>
        <taxon>Bacteria</taxon>
        <taxon>Pseudomonadati</taxon>
        <taxon>Planctomycetota</taxon>
        <taxon>Planctomycetia</taxon>
        <taxon>Gemmatales</taxon>
        <taxon>Gemmataceae</taxon>
        <taxon>Gemmata</taxon>
    </lineage>
</organism>
<dbReference type="RefSeq" id="WP_210660750.1">
    <property type="nucleotide sequence ID" value="NZ_JAGKQQ010000001.1"/>
</dbReference>
<keyword evidence="2" id="KW-0560">Oxidoreductase</keyword>
<sequence>MAVSLFGFRASDSEFSSFDAVVIGAGPAGAVAARELARRGCSVLLVDKAHFPRPKVCGCCINGAATTVLLQLGLGHVLEAGVPLRDVRIGAGPRSASVKLPGGVSLSREAFDLALVREAVKAGAQLCEDSTAKFEDSGSGYAKVSVRKQAAPGNESAETIHAKVVIVATGLVGSDAIPEAGSRIGAGVVVSADLVPAHFTAGTIFMATGHGGYVGLVRIEDGRLDVAAAFDVAFVKAHGGLGRAAEGILNEVGWPRVPGLAELPWKGTPALTRRAKALAGERWFAIGDAAGYVEPFTGEGMAWAIASAAAVAPIAARAVQRWSDSHAREWQAAHRRVIGARQRACRIVSRVLRSPALTGAVVRALSVFPVLARPVVRSLNRSSGSFPHGARV</sequence>
<dbReference type="InterPro" id="IPR050407">
    <property type="entry name" value="Geranylgeranyl_reductase"/>
</dbReference>
<proteinExistence type="predicted"/>
<dbReference type="PANTHER" id="PTHR42685:SF22">
    <property type="entry name" value="CONDITIONED MEDIUM FACTOR RECEPTOR 1"/>
    <property type="match status" value="1"/>
</dbReference>
<evidence type="ECO:0000313" key="3">
    <source>
        <dbReference type="Proteomes" id="UP000676565"/>
    </source>
</evidence>
<name>A0ABS5C1N5_9BACT</name>
<keyword evidence="2" id="KW-0503">Monooxygenase</keyword>